<gene>
    <name evidence="1" type="ORF">K435DRAFT_606803</name>
</gene>
<feature type="non-terminal residue" evidence="1">
    <location>
        <position position="1"/>
    </location>
</feature>
<dbReference type="AlphaFoldDB" id="A0A4S8KN88"/>
<dbReference type="EMBL" id="ML180743">
    <property type="protein sequence ID" value="THU76708.1"/>
    <property type="molecule type" value="Genomic_DNA"/>
</dbReference>
<organism evidence="1 2">
    <name type="scientific">Dendrothele bispora (strain CBS 962.96)</name>
    <dbReference type="NCBI Taxonomy" id="1314807"/>
    <lineage>
        <taxon>Eukaryota</taxon>
        <taxon>Fungi</taxon>
        <taxon>Dikarya</taxon>
        <taxon>Basidiomycota</taxon>
        <taxon>Agaricomycotina</taxon>
        <taxon>Agaricomycetes</taxon>
        <taxon>Agaricomycetidae</taxon>
        <taxon>Agaricales</taxon>
        <taxon>Agaricales incertae sedis</taxon>
        <taxon>Dendrothele</taxon>
    </lineage>
</organism>
<evidence type="ECO:0000313" key="1">
    <source>
        <dbReference type="EMBL" id="THU76708.1"/>
    </source>
</evidence>
<dbReference type="Gene3D" id="3.30.420.10">
    <property type="entry name" value="Ribonuclease H-like superfamily/Ribonuclease H"/>
    <property type="match status" value="1"/>
</dbReference>
<reference evidence="1 2" key="1">
    <citation type="journal article" date="2019" name="Nat. Ecol. Evol.">
        <title>Megaphylogeny resolves global patterns of mushroom evolution.</title>
        <authorList>
            <person name="Varga T."/>
            <person name="Krizsan K."/>
            <person name="Foldi C."/>
            <person name="Dima B."/>
            <person name="Sanchez-Garcia M."/>
            <person name="Sanchez-Ramirez S."/>
            <person name="Szollosi G.J."/>
            <person name="Szarkandi J.G."/>
            <person name="Papp V."/>
            <person name="Albert L."/>
            <person name="Andreopoulos W."/>
            <person name="Angelini C."/>
            <person name="Antonin V."/>
            <person name="Barry K.W."/>
            <person name="Bougher N.L."/>
            <person name="Buchanan P."/>
            <person name="Buyck B."/>
            <person name="Bense V."/>
            <person name="Catcheside P."/>
            <person name="Chovatia M."/>
            <person name="Cooper J."/>
            <person name="Damon W."/>
            <person name="Desjardin D."/>
            <person name="Finy P."/>
            <person name="Geml J."/>
            <person name="Haridas S."/>
            <person name="Hughes K."/>
            <person name="Justo A."/>
            <person name="Karasinski D."/>
            <person name="Kautmanova I."/>
            <person name="Kiss B."/>
            <person name="Kocsube S."/>
            <person name="Kotiranta H."/>
            <person name="LaButti K.M."/>
            <person name="Lechner B.E."/>
            <person name="Liimatainen K."/>
            <person name="Lipzen A."/>
            <person name="Lukacs Z."/>
            <person name="Mihaltcheva S."/>
            <person name="Morgado L.N."/>
            <person name="Niskanen T."/>
            <person name="Noordeloos M.E."/>
            <person name="Ohm R.A."/>
            <person name="Ortiz-Santana B."/>
            <person name="Ovrebo C."/>
            <person name="Racz N."/>
            <person name="Riley R."/>
            <person name="Savchenko A."/>
            <person name="Shiryaev A."/>
            <person name="Soop K."/>
            <person name="Spirin V."/>
            <person name="Szebenyi C."/>
            <person name="Tomsovsky M."/>
            <person name="Tulloss R.E."/>
            <person name="Uehling J."/>
            <person name="Grigoriev I.V."/>
            <person name="Vagvolgyi C."/>
            <person name="Papp T."/>
            <person name="Martin F.M."/>
            <person name="Miettinen O."/>
            <person name="Hibbett D.S."/>
            <person name="Nagy L.G."/>
        </authorList>
    </citation>
    <scope>NUCLEOTIDE SEQUENCE [LARGE SCALE GENOMIC DNA]</scope>
    <source>
        <strain evidence="1 2">CBS 962.96</strain>
    </source>
</reference>
<name>A0A4S8KN88_DENBC</name>
<accession>A0A4S8KN88</accession>
<proteinExistence type="predicted"/>
<dbReference type="Proteomes" id="UP000297245">
    <property type="component" value="Unassembled WGS sequence"/>
</dbReference>
<sequence>IRESLIKACDGRLSRWPDLLPIAVFSDRITIRRQTGFSPFYVLHGLHPLLSFDLMEASFLVDGWSKNMSDEELLALRIRQIE</sequence>
<dbReference type="InterPro" id="IPR036397">
    <property type="entry name" value="RNaseH_sf"/>
</dbReference>
<dbReference type="OrthoDB" id="3235313at2759"/>
<feature type="non-terminal residue" evidence="1">
    <location>
        <position position="82"/>
    </location>
</feature>
<keyword evidence="2" id="KW-1185">Reference proteome</keyword>
<protein>
    <submittedName>
        <fullName evidence="1">Uncharacterized protein</fullName>
    </submittedName>
</protein>
<dbReference type="GO" id="GO:0003676">
    <property type="term" value="F:nucleic acid binding"/>
    <property type="evidence" value="ECO:0007669"/>
    <property type="project" value="InterPro"/>
</dbReference>
<evidence type="ECO:0000313" key="2">
    <source>
        <dbReference type="Proteomes" id="UP000297245"/>
    </source>
</evidence>